<dbReference type="AlphaFoldDB" id="B9FLT9"/>
<sequence>MGRTWPVGTASGIGAIAGGAATDWIGASSSMDGFGRIRSDGRGRINERDACGDFINLKDLLAQSSKMLIGPAQSSKMLIGVGWSSSSVPKSRGAEEKEQATTTMAINKERRQRKM</sequence>
<protein>
    <submittedName>
        <fullName evidence="2">Uncharacterized protein</fullName>
    </submittedName>
</protein>
<organism evidence="2">
    <name type="scientific">Oryza sativa subsp. japonica</name>
    <name type="common">Rice</name>
    <dbReference type="NCBI Taxonomy" id="39947"/>
    <lineage>
        <taxon>Eukaryota</taxon>
        <taxon>Viridiplantae</taxon>
        <taxon>Streptophyta</taxon>
        <taxon>Embryophyta</taxon>
        <taxon>Tracheophyta</taxon>
        <taxon>Spermatophyta</taxon>
        <taxon>Magnoliopsida</taxon>
        <taxon>Liliopsida</taxon>
        <taxon>Poales</taxon>
        <taxon>Poaceae</taxon>
        <taxon>BOP clade</taxon>
        <taxon>Oryzoideae</taxon>
        <taxon>Oryzeae</taxon>
        <taxon>Oryzinae</taxon>
        <taxon>Oryza</taxon>
        <taxon>Oryza sativa</taxon>
    </lineage>
</organism>
<evidence type="ECO:0000256" key="1">
    <source>
        <dbReference type="SAM" id="MobiDB-lite"/>
    </source>
</evidence>
<reference evidence="2" key="1">
    <citation type="journal article" date="2005" name="PLoS Biol.">
        <title>The genomes of Oryza sativa: a history of duplications.</title>
        <authorList>
            <person name="Yu J."/>
            <person name="Wang J."/>
            <person name="Lin W."/>
            <person name="Li S."/>
            <person name="Li H."/>
            <person name="Zhou J."/>
            <person name="Ni P."/>
            <person name="Dong W."/>
            <person name="Hu S."/>
            <person name="Zeng C."/>
            <person name="Zhang J."/>
            <person name="Zhang Y."/>
            <person name="Li R."/>
            <person name="Xu Z."/>
            <person name="Li S."/>
            <person name="Li X."/>
            <person name="Zheng H."/>
            <person name="Cong L."/>
            <person name="Lin L."/>
            <person name="Yin J."/>
            <person name="Geng J."/>
            <person name="Li G."/>
            <person name="Shi J."/>
            <person name="Liu J."/>
            <person name="Lv H."/>
            <person name="Li J."/>
            <person name="Wang J."/>
            <person name="Deng Y."/>
            <person name="Ran L."/>
            <person name="Shi X."/>
            <person name="Wang X."/>
            <person name="Wu Q."/>
            <person name="Li C."/>
            <person name="Ren X."/>
            <person name="Wang J."/>
            <person name="Wang X."/>
            <person name="Li D."/>
            <person name="Liu D."/>
            <person name="Zhang X."/>
            <person name="Ji Z."/>
            <person name="Zhao W."/>
            <person name="Sun Y."/>
            <person name="Zhang Z."/>
            <person name="Bao J."/>
            <person name="Han Y."/>
            <person name="Dong L."/>
            <person name="Ji J."/>
            <person name="Chen P."/>
            <person name="Wu S."/>
            <person name="Liu J."/>
            <person name="Xiao Y."/>
            <person name="Bu D."/>
            <person name="Tan J."/>
            <person name="Yang L."/>
            <person name="Ye C."/>
            <person name="Zhang J."/>
            <person name="Xu J."/>
            <person name="Zhou Y."/>
            <person name="Yu Y."/>
            <person name="Zhang B."/>
            <person name="Zhuang S."/>
            <person name="Wei H."/>
            <person name="Liu B."/>
            <person name="Lei M."/>
            <person name="Yu H."/>
            <person name="Li Y."/>
            <person name="Xu H."/>
            <person name="Wei S."/>
            <person name="He X."/>
            <person name="Fang L."/>
            <person name="Zhang Z."/>
            <person name="Zhang Y."/>
            <person name="Huang X."/>
            <person name="Su Z."/>
            <person name="Tong W."/>
            <person name="Li J."/>
            <person name="Tong Z."/>
            <person name="Li S."/>
            <person name="Ye J."/>
            <person name="Wang L."/>
            <person name="Fang L."/>
            <person name="Lei T."/>
            <person name="Chen C."/>
            <person name="Chen H."/>
            <person name="Xu Z."/>
            <person name="Li H."/>
            <person name="Huang H."/>
            <person name="Zhang F."/>
            <person name="Xu H."/>
            <person name="Li N."/>
            <person name="Zhao C."/>
            <person name="Li S."/>
            <person name="Dong L."/>
            <person name="Huang Y."/>
            <person name="Li L."/>
            <person name="Xi Y."/>
            <person name="Qi Q."/>
            <person name="Li W."/>
            <person name="Zhang B."/>
            <person name="Hu W."/>
            <person name="Zhang Y."/>
            <person name="Tian X."/>
            <person name="Jiao Y."/>
            <person name="Liang X."/>
            <person name="Jin J."/>
            <person name="Gao L."/>
            <person name="Zheng W."/>
            <person name="Hao B."/>
            <person name="Liu S."/>
            <person name="Wang W."/>
            <person name="Yuan L."/>
            <person name="Cao M."/>
            <person name="McDermott J."/>
            <person name="Samudrala R."/>
            <person name="Wang J."/>
            <person name="Wong G.K."/>
            <person name="Yang H."/>
        </authorList>
    </citation>
    <scope>NUCLEOTIDE SEQUENCE [LARGE SCALE GENOMIC DNA]</scope>
</reference>
<feature type="region of interest" description="Disordered" evidence="1">
    <location>
        <begin position="85"/>
        <end position="115"/>
    </location>
</feature>
<proteinExistence type="predicted"/>
<evidence type="ECO:0000313" key="2">
    <source>
        <dbReference type="EMBL" id="EEE64848.1"/>
    </source>
</evidence>
<dbReference type="EMBL" id="CM000142">
    <property type="protein sequence ID" value="EEE64848.1"/>
    <property type="molecule type" value="Genomic_DNA"/>
</dbReference>
<name>B9FLT9_ORYSJ</name>
<accession>B9FLT9</accession>
<reference evidence="2" key="2">
    <citation type="submission" date="2008-12" db="EMBL/GenBank/DDBJ databases">
        <title>Improved gene annotation of the rice (Oryza sativa) genomes.</title>
        <authorList>
            <person name="Wang J."/>
            <person name="Li R."/>
            <person name="Fan W."/>
            <person name="Huang Q."/>
            <person name="Zhang J."/>
            <person name="Zhou Y."/>
            <person name="Hu Y."/>
            <person name="Zi S."/>
            <person name="Li J."/>
            <person name="Ni P."/>
            <person name="Zheng H."/>
            <person name="Zhang Y."/>
            <person name="Zhao M."/>
            <person name="Hao Q."/>
            <person name="McDermott J."/>
            <person name="Samudrala R."/>
            <person name="Kristiansen K."/>
            <person name="Wong G.K.-S."/>
        </authorList>
    </citation>
    <scope>NUCLEOTIDE SEQUENCE</scope>
</reference>
<dbReference type="Proteomes" id="UP000007752">
    <property type="component" value="Chromosome 5"/>
</dbReference>
<gene>
    <name evidence="2" type="ORF">OsJ_19705</name>
</gene>